<evidence type="ECO:0000313" key="2">
    <source>
        <dbReference type="Proteomes" id="UP001054945"/>
    </source>
</evidence>
<protein>
    <submittedName>
        <fullName evidence="1">Uncharacterized protein</fullName>
    </submittedName>
</protein>
<dbReference type="Proteomes" id="UP001054945">
    <property type="component" value="Unassembled WGS sequence"/>
</dbReference>
<accession>A0AAV4P2L9</accession>
<keyword evidence="2" id="KW-1185">Reference proteome</keyword>
<sequence>MHINITQNGWFGGGGLIRAFHALKQTHIKIENIKSWLDEHPQFVQDYFIRKANRQTVNSWLLFHSAPQGMVLETSWFTNSNSGTVSPVRKTSAQELESGTSLSRSSSDVTWYAKIVEKESNLF</sequence>
<dbReference type="AlphaFoldDB" id="A0AAV4P2L9"/>
<reference evidence="1 2" key="1">
    <citation type="submission" date="2021-06" db="EMBL/GenBank/DDBJ databases">
        <title>Caerostris extrusa draft genome.</title>
        <authorList>
            <person name="Kono N."/>
            <person name="Arakawa K."/>
        </authorList>
    </citation>
    <scope>NUCLEOTIDE SEQUENCE [LARGE SCALE GENOMIC DNA]</scope>
</reference>
<dbReference type="EMBL" id="BPLR01003942">
    <property type="protein sequence ID" value="GIX90456.1"/>
    <property type="molecule type" value="Genomic_DNA"/>
</dbReference>
<name>A0AAV4P2L9_CAEEX</name>
<organism evidence="1 2">
    <name type="scientific">Caerostris extrusa</name>
    <name type="common">Bark spider</name>
    <name type="synonym">Caerostris bankana</name>
    <dbReference type="NCBI Taxonomy" id="172846"/>
    <lineage>
        <taxon>Eukaryota</taxon>
        <taxon>Metazoa</taxon>
        <taxon>Ecdysozoa</taxon>
        <taxon>Arthropoda</taxon>
        <taxon>Chelicerata</taxon>
        <taxon>Arachnida</taxon>
        <taxon>Araneae</taxon>
        <taxon>Araneomorphae</taxon>
        <taxon>Entelegynae</taxon>
        <taxon>Araneoidea</taxon>
        <taxon>Araneidae</taxon>
        <taxon>Caerostris</taxon>
    </lineage>
</organism>
<proteinExistence type="predicted"/>
<gene>
    <name evidence="1" type="ORF">CEXT_456321</name>
</gene>
<comment type="caution">
    <text evidence="1">The sequence shown here is derived from an EMBL/GenBank/DDBJ whole genome shotgun (WGS) entry which is preliminary data.</text>
</comment>
<evidence type="ECO:0000313" key="1">
    <source>
        <dbReference type="EMBL" id="GIX90456.1"/>
    </source>
</evidence>